<dbReference type="RefSeq" id="WP_184116698.1">
    <property type="nucleotide sequence ID" value="NZ_JACHNY010000009.1"/>
</dbReference>
<dbReference type="Pfam" id="PF14325">
    <property type="entry name" value="DUF4383"/>
    <property type="match status" value="1"/>
</dbReference>
<accession>A0A7W7ANH0</accession>
<evidence type="ECO:0000256" key="1">
    <source>
        <dbReference type="SAM" id="Phobius"/>
    </source>
</evidence>
<gene>
    <name evidence="2" type="ORF">GGQ96_003533</name>
</gene>
<feature type="transmembrane region" description="Helical" evidence="1">
    <location>
        <begin position="85"/>
        <end position="106"/>
    </location>
</feature>
<dbReference type="AlphaFoldDB" id="A0A7W7ANH0"/>
<evidence type="ECO:0000313" key="2">
    <source>
        <dbReference type="EMBL" id="MBB4619380.1"/>
    </source>
</evidence>
<comment type="caution">
    <text evidence="2">The sequence shown here is derived from an EMBL/GenBank/DDBJ whole genome shotgun (WGS) entry which is preliminary data.</text>
</comment>
<proteinExistence type="predicted"/>
<keyword evidence="1" id="KW-0812">Transmembrane</keyword>
<keyword evidence="1" id="KW-0472">Membrane</keyword>
<feature type="transmembrane region" description="Helical" evidence="1">
    <location>
        <begin position="112"/>
        <end position="129"/>
    </location>
</feature>
<reference evidence="2 3" key="1">
    <citation type="submission" date="2020-08" db="EMBL/GenBank/DDBJ databases">
        <title>Genomic Encyclopedia of Type Strains, Phase IV (KMG-IV): sequencing the most valuable type-strain genomes for metagenomic binning, comparative biology and taxonomic classification.</title>
        <authorList>
            <person name="Goeker M."/>
        </authorList>
    </citation>
    <scope>NUCLEOTIDE SEQUENCE [LARGE SCALE GENOMIC DNA]</scope>
    <source>
        <strain evidence="2 3">DSM 15867</strain>
    </source>
</reference>
<protein>
    <recommendedName>
        <fullName evidence="4">DUF4383 domain-containing protein</fullName>
    </recommendedName>
</protein>
<dbReference type="Proteomes" id="UP000574769">
    <property type="component" value="Unassembled WGS sequence"/>
</dbReference>
<keyword evidence="1" id="KW-1133">Transmembrane helix</keyword>
<dbReference type="EMBL" id="JACHNY010000009">
    <property type="protein sequence ID" value="MBB4619380.1"/>
    <property type="molecule type" value="Genomic_DNA"/>
</dbReference>
<keyword evidence="3" id="KW-1185">Reference proteome</keyword>
<evidence type="ECO:0008006" key="4">
    <source>
        <dbReference type="Google" id="ProtNLM"/>
    </source>
</evidence>
<name>A0A7W7ANH0_9SPHN</name>
<feature type="transmembrane region" description="Helical" evidence="1">
    <location>
        <begin position="56"/>
        <end position="78"/>
    </location>
</feature>
<evidence type="ECO:0000313" key="3">
    <source>
        <dbReference type="Proteomes" id="UP000574769"/>
    </source>
</evidence>
<organism evidence="2 3">
    <name type="scientific">Sphingomonas abaci</name>
    <dbReference type="NCBI Taxonomy" id="237611"/>
    <lineage>
        <taxon>Bacteria</taxon>
        <taxon>Pseudomonadati</taxon>
        <taxon>Pseudomonadota</taxon>
        <taxon>Alphaproteobacteria</taxon>
        <taxon>Sphingomonadales</taxon>
        <taxon>Sphingomonadaceae</taxon>
        <taxon>Sphingomonas</taxon>
    </lineage>
</organism>
<sequence length="139" mass="14480">MSVRHFAMLYGAVFLLAGAAGFVPGLSPAHMHPGLTVTAASRLALGLFPVNVLHNLVHLAFGLWGVLAARSVAGSIAYARGVALIYALLTLLGLVPATATTFGLVPIYGNDIWLHALLAAGAAYFGFVHRSGPTATRFR</sequence>